<dbReference type="HOGENOM" id="CLU_1949046_0_0_1"/>
<evidence type="ECO:0000313" key="2">
    <source>
        <dbReference type="Proteomes" id="UP000053593"/>
    </source>
</evidence>
<reference evidence="1 2" key="1">
    <citation type="submission" date="2014-04" db="EMBL/GenBank/DDBJ databases">
        <title>Evolutionary Origins and Diversification of the Mycorrhizal Mutualists.</title>
        <authorList>
            <consortium name="DOE Joint Genome Institute"/>
            <consortium name="Mycorrhizal Genomics Consortium"/>
            <person name="Kohler A."/>
            <person name="Kuo A."/>
            <person name="Nagy L.G."/>
            <person name="Floudas D."/>
            <person name="Copeland A."/>
            <person name="Barry K.W."/>
            <person name="Cichocki N."/>
            <person name="Veneault-Fourrey C."/>
            <person name="LaButti K."/>
            <person name="Lindquist E.A."/>
            <person name="Lipzen A."/>
            <person name="Lundell T."/>
            <person name="Morin E."/>
            <person name="Murat C."/>
            <person name="Riley R."/>
            <person name="Ohm R."/>
            <person name="Sun H."/>
            <person name="Tunlid A."/>
            <person name="Henrissat B."/>
            <person name="Grigoriev I.V."/>
            <person name="Hibbett D.S."/>
            <person name="Martin F."/>
        </authorList>
    </citation>
    <scope>NUCLEOTIDE SEQUENCE [LARGE SCALE GENOMIC DNA]</scope>
    <source>
        <strain evidence="1 2">FD-317 M1</strain>
    </source>
</reference>
<accession>A0A0D0C537</accession>
<dbReference type="EMBL" id="KN834765">
    <property type="protein sequence ID" value="KIK63261.1"/>
    <property type="molecule type" value="Genomic_DNA"/>
</dbReference>
<evidence type="ECO:0000313" key="1">
    <source>
        <dbReference type="EMBL" id="KIK63261.1"/>
    </source>
</evidence>
<sequence length="129" mass="14275">MCSSCPIRFKWWNRTKEPGLKRVGTSKFMEENNFDPFVTVMSPAAPTNYNTMNIGLSRKGENVSGSVGLDIDLEWGVSVLSGTVRLCRRNEEGREAVVRVIGKRYGGYVYLYDGYTGPTRLLVLAGGSA</sequence>
<dbReference type="Proteomes" id="UP000053593">
    <property type="component" value="Unassembled WGS sequence"/>
</dbReference>
<organism evidence="1 2">
    <name type="scientific">Collybiopsis luxurians FD-317 M1</name>
    <dbReference type="NCBI Taxonomy" id="944289"/>
    <lineage>
        <taxon>Eukaryota</taxon>
        <taxon>Fungi</taxon>
        <taxon>Dikarya</taxon>
        <taxon>Basidiomycota</taxon>
        <taxon>Agaricomycotina</taxon>
        <taxon>Agaricomycetes</taxon>
        <taxon>Agaricomycetidae</taxon>
        <taxon>Agaricales</taxon>
        <taxon>Marasmiineae</taxon>
        <taxon>Omphalotaceae</taxon>
        <taxon>Collybiopsis</taxon>
        <taxon>Collybiopsis luxurians</taxon>
    </lineage>
</organism>
<gene>
    <name evidence="1" type="ORF">GYMLUDRAFT_41576</name>
</gene>
<keyword evidence="2" id="KW-1185">Reference proteome</keyword>
<protein>
    <submittedName>
        <fullName evidence="1">Unplaced genomic scaffold GYMLUscaffold_17, whole genome shotgun sequence</fullName>
    </submittedName>
</protein>
<dbReference type="AlphaFoldDB" id="A0A0D0C537"/>
<proteinExistence type="predicted"/>
<name>A0A0D0C537_9AGAR</name>